<dbReference type="AlphaFoldDB" id="A0A8H7CV83"/>
<feature type="compositionally biased region" description="Basic and acidic residues" evidence="1">
    <location>
        <begin position="787"/>
        <end position="804"/>
    </location>
</feature>
<feature type="compositionally biased region" description="Low complexity" evidence="1">
    <location>
        <begin position="438"/>
        <end position="454"/>
    </location>
</feature>
<comment type="caution">
    <text evidence="2">The sequence shown here is derived from an EMBL/GenBank/DDBJ whole genome shotgun (WGS) entry which is preliminary data.</text>
</comment>
<gene>
    <name evidence="2" type="ORF">MSAN_01715100</name>
</gene>
<dbReference type="EMBL" id="JACAZH010000016">
    <property type="protein sequence ID" value="KAF7349256.1"/>
    <property type="molecule type" value="Genomic_DNA"/>
</dbReference>
<dbReference type="Proteomes" id="UP000623467">
    <property type="component" value="Unassembled WGS sequence"/>
</dbReference>
<proteinExistence type="predicted"/>
<evidence type="ECO:0000256" key="1">
    <source>
        <dbReference type="SAM" id="MobiDB-lite"/>
    </source>
</evidence>
<evidence type="ECO:0000313" key="2">
    <source>
        <dbReference type="EMBL" id="KAF7349256.1"/>
    </source>
</evidence>
<accession>A0A8H7CV83</accession>
<organism evidence="2 3">
    <name type="scientific">Mycena sanguinolenta</name>
    <dbReference type="NCBI Taxonomy" id="230812"/>
    <lineage>
        <taxon>Eukaryota</taxon>
        <taxon>Fungi</taxon>
        <taxon>Dikarya</taxon>
        <taxon>Basidiomycota</taxon>
        <taxon>Agaricomycotina</taxon>
        <taxon>Agaricomycetes</taxon>
        <taxon>Agaricomycetidae</taxon>
        <taxon>Agaricales</taxon>
        <taxon>Marasmiineae</taxon>
        <taxon>Mycenaceae</taxon>
        <taxon>Mycena</taxon>
    </lineage>
</organism>
<feature type="compositionally biased region" description="Acidic residues" evidence="1">
    <location>
        <begin position="592"/>
        <end position="603"/>
    </location>
</feature>
<feature type="compositionally biased region" description="Basic residues" evidence="1">
    <location>
        <begin position="642"/>
        <end position="653"/>
    </location>
</feature>
<reference evidence="2" key="1">
    <citation type="submission" date="2020-05" db="EMBL/GenBank/DDBJ databases">
        <title>Mycena genomes resolve the evolution of fungal bioluminescence.</title>
        <authorList>
            <person name="Tsai I.J."/>
        </authorList>
    </citation>
    <scope>NUCLEOTIDE SEQUENCE</scope>
    <source>
        <strain evidence="2">160909Yilan</strain>
    </source>
</reference>
<feature type="compositionally biased region" description="Basic residues" evidence="1">
    <location>
        <begin position="471"/>
        <end position="480"/>
    </location>
</feature>
<protein>
    <submittedName>
        <fullName evidence="2">Uncharacterized protein</fullName>
    </submittedName>
</protein>
<evidence type="ECO:0000313" key="3">
    <source>
        <dbReference type="Proteomes" id="UP000623467"/>
    </source>
</evidence>
<feature type="region of interest" description="Disordered" evidence="1">
    <location>
        <begin position="380"/>
        <end position="804"/>
    </location>
</feature>
<feature type="compositionally biased region" description="Low complexity" evidence="1">
    <location>
        <begin position="720"/>
        <end position="745"/>
    </location>
</feature>
<sequence>MEAVSASIDALKKAAVGSKDKSVKAAAAELGQILTLLGSSSSPQKRAKLKTIFADKLYALYPAFLRQMCQFCANVLQAIYHEKKAVVSSVLDFLDQNQKDSNNKSNKDIVADAFYAVFLRHVLSSKAHGRLEEPKSDLQCRFPWIYARLYLTMFKEFFVLDSLVALVGVLLPARESAVKRTQFVDAIFKPELFPASAEIKELIATAAGADWDPIATGIINCFAKTDLSCPQPFVVNGFRTDTSAPVLKMVDPLYVDNHGLYTNVEKDGTYQVPFSTIERVKIGVPGTPWTPVSIQLSAEPLIGPVSEIVTAKKKCTMQFQLKNKDAGRFLQALKARGLNKLISDTKVSKIPEGVSLTFDSGARKPAQTREEKVTKIAQVWDSGVESGRPTSPLVPNPYETPGLKHDSSSTNSDLAEPCSQHDAMDGDELTDVSDAEGKATSKAKPPATKMTTPPRRVRVAEDSDDEQRAPIKPRPRKSAMKNRMIESDEEGEMEGDEIPSSSFSNGKDQDFEPTQPVTEKSTGKELSLSEDEMEIDTTEGKPLATTKEPVAAGITTKKRSTGKADPIQVKTEIASKPAKLESKNGPKRLKADEEEASDGENEDEPSRPAKRLRGQIAAAEEPEPAPAHRASAAVFGTVTHAPVKKRYGGKKGRTSSPVPDSIAGDTDMNIDYDELPTAPSPLPSPIVKAEKKAKQQPKTVSDVNDARKGRVAAMRGKGGQKPAAKAPPKATKAAGKTKAKAPVLDASDDVECDDDVKPPRRSTRTNAAPKAEESTIETKVPKPKPKTKPEKPRKAPWEDMHLQKKEDVAMADDPLPQNDDVAMQDELQTGSDESPRILRSAQAYERTPDMGHPATTFGRGLYKHETEEREHDYKRSRSPMQEIIEKIQEIGAVIVENITHRFDHVRKDVRIGRDTILRGATANLEVMCAESESHFNVLVDLEEEYAAFHRKIISGMDNMQKNAELFSDTLGDVVQHHDRRSLSKKMPASLFTLPSTLRKPVVLL</sequence>
<feature type="compositionally biased region" description="Acidic residues" evidence="1">
    <location>
        <begin position="528"/>
        <end position="537"/>
    </location>
</feature>
<feature type="compositionally biased region" description="Basic and acidic residues" evidence="1">
    <location>
        <begin position="458"/>
        <end position="469"/>
    </location>
</feature>
<dbReference type="OrthoDB" id="3270368at2759"/>
<name>A0A8H7CV83_9AGAR</name>
<keyword evidence="3" id="KW-1185">Reference proteome</keyword>
<feature type="compositionally biased region" description="Acidic residues" evidence="1">
    <location>
        <begin position="425"/>
        <end position="434"/>
    </location>
</feature>
<feature type="compositionally biased region" description="Acidic residues" evidence="1">
    <location>
        <begin position="487"/>
        <end position="497"/>
    </location>
</feature>